<reference evidence="4 5" key="1">
    <citation type="submission" date="2016-10" db="EMBL/GenBank/DDBJ databases">
        <authorList>
            <person name="de Groot N.N."/>
        </authorList>
    </citation>
    <scope>NUCLEOTIDE SEQUENCE [LARGE SCALE GENOMIC DNA]</scope>
    <source>
        <strain evidence="4 5">DSM 43941</strain>
    </source>
</reference>
<dbReference type="PRINTS" id="PR00313">
    <property type="entry name" value="CABNDNGRPT"/>
</dbReference>
<evidence type="ECO:0000256" key="2">
    <source>
        <dbReference type="ARBA" id="ARBA00022525"/>
    </source>
</evidence>
<name>A0A1H2CRW6_9ACTN</name>
<dbReference type="EMBL" id="LT629758">
    <property type="protein sequence ID" value="SDT73104.1"/>
    <property type="molecule type" value="Genomic_DNA"/>
</dbReference>
<dbReference type="PANTHER" id="PTHR38340">
    <property type="entry name" value="S-LAYER PROTEIN"/>
    <property type="match status" value="1"/>
</dbReference>
<comment type="subcellular location">
    <subcellularLocation>
        <location evidence="1">Secreted</location>
    </subcellularLocation>
</comment>
<dbReference type="GO" id="GO:0005576">
    <property type="term" value="C:extracellular region"/>
    <property type="evidence" value="ECO:0007669"/>
    <property type="project" value="UniProtKB-SubCell"/>
</dbReference>
<dbReference type="InterPro" id="IPR011049">
    <property type="entry name" value="Serralysin-like_metalloprot_C"/>
</dbReference>
<dbReference type="SUPFAM" id="SSF51120">
    <property type="entry name" value="beta-Roll"/>
    <property type="match status" value="1"/>
</dbReference>
<dbReference type="PROSITE" id="PS00330">
    <property type="entry name" value="HEMOLYSIN_CALCIUM"/>
    <property type="match status" value="4"/>
</dbReference>
<dbReference type="OrthoDB" id="3289679at2"/>
<keyword evidence="2" id="KW-0964">Secreted</keyword>
<feature type="chain" id="PRO_5009271352" evidence="3">
    <location>
        <begin position="32"/>
        <end position="316"/>
    </location>
</feature>
<proteinExistence type="predicted"/>
<evidence type="ECO:0000256" key="1">
    <source>
        <dbReference type="ARBA" id="ARBA00004613"/>
    </source>
</evidence>
<dbReference type="GO" id="GO:0005509">
    <property type="term" value="F:calcium ion binding"/>
    <property type="evidence" value="ECO:0007669"/>
    <property type="project" value="InterPro"/>
</dbReference>
<evidence type="ECO:0000313" key="5">
    <source>
        <dbReference type="Proteomes" id="UP000198688"/>
    </source>
</evidence>
<dbReference type="PANTHER" id="PTHR38340:SF1">
    <property type="entry name" value="S-LAYER PROTEIN"/>
    <property type="match status" value="1"/>
</dbReference>
<accession>A0A1H2CRW6</accession>
<dbReference type="InterPro" id="IPR018511">
    <property type="entry name" value="Hemolysin-typ_Ca-bd_CS"/>
</dbReference>
<dbReference type="RefSeq" id="WP_092549873.1">
    <property type="nucleotide sequence ID" value="NZ_BOMJ01000023.1"/>
</dbReference>
<dbReference type="InterPro" id="IPR001343">
    <property type="entry name" value="Hemolysn_Ca-bd"/>
</dbReference>
<dbReference type="STRING" id="113562.SAMN04489716_6576"/>
<evidence type="ECO:0000256" key="3">
    <source>
        <dbReference type="SAM" id="SignalP"/>
    </source>
</evidence>
<sequence length="316" mass="31362">MNVKYRRTIATLGLSAAVLASTALLAGPAQAATSGLAKVVGTKTVQFQALMSKVNKVKVTISGRTVTITDVTAISAGKGCKRVTSTKVRCTTSGKTTMISVALGDKNDYVRNYTGVFMLAGGGAGNDTLIGGSGKDQLQGGTGADKIYGGGGADELFGQSGADYISGGAGNDYITAGAGNDKVYGGAGNDEIHGQTGSDTIDAGTGNDTVLGYSGNDKISGGAGVDFLIGNAGNDTLSGGVGNDVLVGEHYKVVKGKGISKGSATAADKLYAGANTDICLKSSSRTTTSGCEHFTSVASAGAAEATTTRVTPLKIG</sequence>
<protein>
    <submittedName>
        <fullName evidence="4">Hemolysin-type calcium-binding repeat-containing protein</fullName>
    </submittedName>
</protein>
<gene>
    <name evidence="4" type="ORF">SAMN04489716_6576</name>
</gene>
<keyword evidence="5" id="KW-1185">Reference proteome</keyword>
<organism evidence="4 5">
    <name type="scientific">Actinoplanes derwentensis</name>
    <dbReference type="NCBI Taxonomy" id="113562"/>
    <lineage>
        <taxon>Bacteria</taxon>
        <taxon>Bacillati</taxon>
        <taxon>Actinomycetota</taxon>
        <taxon>Actinomycetes</taxon>
        <taxon>Micromonosporales</taxon>
        <taxon>Micromonosporaceae</taxon>
        <taxon>Actinoplanes</taxon>
    </lineage>
</organism>
<dbReference type="Proteomes" id="UP000198688">
    <property type="component" value="Chromosome I"/>
</dbReference>
<dbReference type="Pfam" id="PF00353">
    <property type="entry name" value="HemolysinCabind"/>
    <property type="match status" value="3"/>
</dbReference>
<evidence type="ECO:0000313" key="4">
    <source>
        <dbReference type="EMBL" id="SDT73104.1"/>
    </source>
</evidence>
<keyword evidence="3" id="KW-0732">Signal</keyword>
<dbReference type="Gene3D" id="2.150.10.10">
    <property type="entry name" value="Serralysin-like metalloprotease, C-terminal"/>
    <property type="match status" value="3"/>
</dbReference>
<dbReference type="AlphaFoldDB" id="A0A1H2CRW6"/>
<dbReference type="InterPro" id="IPR050557">
    <property type="entry name" value="RTX_toxin/Mannuronan_C5-epim"/>
</dbReference>
<feature type="signal peptide" evidence="3">
    <location>
        <begin position="1"/>
        <end position="31"/>
    </location>
</feature>